<gene>
    <name evidence="10" type="ORF">GCM10007096_01640</name>
</gene>
<keyword evidence="6" id="KW-0564">Palmitate</keyword>
<dbReference type="Pfam" id="PF05504">
    <property type="entry name" value="Spore_GerAC"/>
    <property type="match status" value="1"/>
</dbReference>
<dbReference type="AlphaFoldDB" id="A0A8J3EJN9"/>
<accession>A0A8J3EJN9</accession>
<evidence type="ECO:0000313" key="11">
    <source>
        <dbReference type="Proteomes" id="UP000656813"/>
    </source>
</evidence>
<evidence type="ECO:0000256" key="6">
    <source>
        <dbReference type="ARBA" id="ARBA00023139"/>
    </source>
</evidence>
<dbReference type="Gene3D" id="3.30.300.210">
    <property type="entry name" value="Nutrient germinant receptor protein C, domain 3"/>
    <property type="match status" value="1"/>
</dbReference>
<evidence type="ECO:0000256" key="5">
    <source>
        <dbReference type="ARBA" id="ARBA00023136"/>
    </source>
</evidence>
<comment type="subcellular location">
    <subcellularLocation>
        <location evidence="1">Membrane</location>
        <topology evidence="1">Lipid-anchor</topology>
    </subcellularLocation>
</comment>
<evidence type="ECO:0000259" key="8">
    <source>
        <dbReference type="Pfam" id="PF05504"/>
    </source>
</evidence>
<dbReference type="InterPro" id="IPR038501">
    <property type="entry name" value="Spore_GerAC_C_sf"/>
</dbReference>
<evidence type="ECO:0000313" key="10">
    <source>
        <dbReference type="EMBL" id="GGH73923.1"/>
    </source>
</evidence>
<evidence type="ECO:0000256" key="1">
    <source>
        <dbReference type="ARBA" id="ARBA00004635"/>
    </source>
</evidence>
<dbReference type="GO" id="GO:0009847">
    <property type="term" value="P:spore germination"/>
    <property type="evidence" value="ECO:0007669"/>
    <property type="project" value="InterPro"/>
</dbReference>
<keyword evidence="4" id="KW-0732">Signal</keyword>
<dbReference type="Proteomes" id="UP000656813">
    <property type="component" value="Unassembled WGS sequence"/>
</dbReference>
<dbReference type="PANTHER" id="PTHR35789">
    <property type="entry name" value="SPORE GERMINATION PROTEIN B3"/>
    <property type="match status" value="1"/>
</dbReference>
<dbReference type="EMBL" id="BMFV01000001">
    <property type="protein sequence ID" value="GGH73923.1"/>
    <property type="molecule type" value="Genomic_DNA"/>
</dbReference>
<feature type="domain" description="Spore germination protein N-terminal" evidence="9">
    <location>
        <begin position="28"/>
        <end position="198"/>
    </location>
</feature>
<keyword evidence="7" id="KW-0449">Lipoprotein</keyword>
<dbReference type="RefSeq" id="WP_188495084.1">
    <property type="nucleotide sequence ID" value="NZ_BMFV01000001.1"/>
</dbReference>
<comment type="similarity">
    <text evidence="2">Belongs to the GerABKC lipoprotein family.</text>
</comment>
<keyword evidence="5" id="KW-0472">Membrane</keyword>
<proteinExistence type="inferred from homology"/>
<evidence type="ECO:0000256" key="7">
    <source>
        <dbReference type="ARBA" id="ARBA00023288"/>
    </source>
</evidence>
<protein>
    <submittedName>
        <fullName evidence="10">Germination protein XA</fullName>
    </submittedName>
</protein>
<reference evidence="10" key="1">
    <citation type="journal article" date="2014" name="Int. J. Syst. Evol. Microbiol.">
        <title>Complete genome sequence of Corynebacterium casei LMG S-19264T (=DSM 44701T), isolated from a smear-ripened cheese.</title>
        <authorList>
            <consortium name="US DOE Joint Genome Institute (JGI-PGF)"/>
            <person name="Walter F."/>
            <person name="Albersmeier A."/>
            <person name="Kalinowski J."/>
            <person name="Ruckert C."/>
        </authorList>
    </citation>
    <scope>NUCLEOTIDE SEQUENCE</scope>
    <source>
        <strain evidence="10">CGMCC 1.12777</strain>
    </source>
</reference>
<reference evidence="10" key="2">
    <citation type="submission" date="2020-09" db="EMBL/GenBank/DDBJ databases">
        <authorList>
            <person name="Sun Q."/>
            <person name="Zhou Y."/>
        </authorList>
    </citation>
    <scope>NUCLEOTIDE SEQUENCE</scope>
    <source>
        <strain evidence="10">CGMCC 1.12777</strain>
    </source>
</reference>
<sequence length="368" mass="41707">MLKRSKPILYILCITLLMFSLSGCVRTRVIDDIHLAQIVGYDTVPNDDDSVLGTISVPIYTQSGGSGVLQPQSDNMSVIAHRGSQIRSNLESVSEYPLEVGKLMTILFSKDIAEKGLYTYIDFYKRNPDVGRGIVLAVSDGSAGDIINGQYKTNRLVSEYIMNLVNNNSRNNSPKTNLHYFLYSYYNAGMDPFLPIIKKEEDDLKIEGIALFKKDRYVDMIPYSQAFLFKMLYQSFAGGNFSVPIKDKYVSISSISSRVSYRFKKLKGGNQEITIKIKQKGFLRETERKLEGTTTIPYIQKAMEKYLTKNANTMVKHLQELNVDSLGLGDHIRSNDRGWNAEKWNEVYPHLNIKVNIDVELKQTGITD</sequence>
<evidence type="ECO:0000256" key="2">
    <source>
        <dbReference type="ARBA" id="ARBA00007886"/>
    </source>
</evidence>
<keyword evidence="11" id="KW-1185">Reference proteome</keyword>
<organism evidence="10 11">
    <name type="scientific">Pullulanibacillus pueri</name>
    <dbReference type="NCBI Taxonomy" id="1437324"/>
    <lineage>
        <taxon>Bacteria</taxon>
        <taxon>Bacillati</taxon>
        <taxon>Bacillota</taxon>
        <taxon>Bacilli</taxon>
        <taxon>Bacillales</taxon>
        <taxon>Sporolactobacillaceae</taxon>
        <taxon>Pullulanibacillus</taxon>
    </lineage>
</organism>
<dbReference type="InterPro" id="IPR046953">
    <property type="entry name" value="Spore_GerAC-like_C"/>
</dbReference>
<name>A0A8J3EJN9_9BACL</name>
<dbReference type="InterPro" id="IPR008844">
    <property type="entry name" value="Spore_GerAC-like"/>
</dbReference>
<comment type="caution">
    <text evidence="10">The sequence shown here is derived from an EMBL/GenBank/DDBJ whole genome shotgun (WGS) entry which is preliminary data.</text>
</comment>
<dbReference type="Pfam" id="PF25198">
    <property type="entry name" value="Spore_GerAC_N"/>
    <property type="match status" value="1"/>
</dbReference>
<dbReference type="PANTHER" id="PTHR35789:SF1">
    <property type="entry name" value="SPORE GERMINATION PROTEIN B3"/>
    <property type="match status" value="1"/>
</dbReference>
<evidence type="ECO:0000256" key="3">
    <source>
        <dbReference type="ARBA" id="ARBA00022544"/>
    </source>
</evidence>
<evidence type="ECO:0000259" key="9">
    <source>
        <dbReference type="Pfam" id="PF25198"/>
    </source>
</evidence>
<dbReference type="PROSITE" id="PS51257">
    <property type="entry name" value="PROKAR_LIPOPROTEIN"/>
    <property type="match status" value="1"/>
</dbReference>
<dbReference type="InterPro" id="IPR057336">
    <property type="entry name" value="GerAC_N"/>
</dbReference>
<evidence type="ECO:0000256" key="4">
    <source>
        <dbReference type="ARBA" id="ARBA00022729"/>
    </source>
</evidence>
<dbReference type="NCBIfam" id="TIGR02887">
    <property type="entry name" value="spore_ger_x_C"/>
    <property type="match status" value="1"/>
</dbReference>
<dbReference type="GO" id="GO:0016020">
    <property type="term" value="C:membrane"/>
    <property type="evidence" value="ECO:0007669"/>
    <property type="project" value="UniProtKB-SubCell"/>
</dbReference>
<keyword evidence="3" id="KW-0309">Germination</keyword>
<feature type="domain" description="Spore germination GerAC-like C-terminal" evidence="8">
    <location>
        <begin position="207"/>
        <end position="365"/>
    </location>
</feature>